<dbReference type="EMBL" id="CP019894">
    <property type="protein sequence ID" value="ARB05151.1"/>
    <property type="molecule type" value="Genomic_DNA"/>
</dbReference>
<protein>
    <recommendedName>
        <fullName evidence="3">Transposase</fullName>
    </recommendedName>
</protein>
<dbReference type="AlphaFoldDB" id="A0AAU8VI72"/>
<proteinExistence type="predicted"/>
<dbReference type="Proteomes" id="UP000191249">
    <property type="component" value="Chromosome"/>
</dbReference>
<evidence type="ECO:0000313" key="2">
    <source>
        <dbReference type="Proteomes" id="UP000191249"/>
    </source>
</evidence>
<accession>A0AAU8VI72</accession>
<evidence type="ECO:0008006" key="3">
    <source>
        <dbReference type="Google" id="ProtNLM"/>
    </source>
</evidence>
<gene>
    <name evidence="1" type="ORF">B2G52_09955</name>
</gene>
<name>A0AAU8VI72_NEILA</name>
<sequence length="65" mass="7339">MFRGGILLQTSFKIKARLQVYNLLPKKGQFYPETISLVLEKSSPSAQILTDIYNIPACRLIPRAS</sequence>
<reference evidence="1 2" key="1">
    <citation type="submission" date="2017-03" db="EMBL/GenBank/DDBJ databases">
        <title>N. lactamica Y92-1009 whole genome sequence.</title>
        <authorList>
            <person name="Pandey A.K."/>
            <person name="Read R.C."/>
        </authorList>
    </citation>
    <scope>NUCLEOTIDE SEQUENCE [LARGE SCALE GENOMIC DNA]</scope>
    <source>
        <strain evidence="1 2">Y92-1009</strain>
    </source>
</reference>
<evidence type="ECO:0000313" key="1">
    <source>
        <dbReference type="EMBL" id="ARB05151.1"/>
    </source>
</evidence>
<organism evidence="1 2">
    <name type="scientific">Neisseria lactamica</name>
    <dbReference type="NCBI Taxonomy" id="486"/>
    <lineage>
        <taxon>Bacteria</taxon>
        <taxon>Pseudomonadati</taxon>
        <taxon>Pseudomonadota</taxon>
        <taxon>Betaproteobacteria</taxon>
        <taxon>Neisseriales</taxon>
        <taxon>Neisseriaceae</taxon>
        <taxon>Neisseria</taxon>
    </lineage>
</organism>